<sequence>MATDEELLARSGTDASAFEPLVERHSRALHGYFARRAPGAADDLLAEAWLRAYAGRGTYDAARGPVRAWLFGVARNVLAAHWRGQERPGAAAATLAGEASSDPWHAVDRRLDAAAVAPLMRRTLAELPAVERELLLLIAWEQLSPTEAAAVVGVPAGTARSRLHRARTRLRAVLAPSAPLPLTGDLA</sequence>
<dbReference type="GO" id="GO:0006352">
    <property type="term" value="P:DNA-templated transcription initiation"/>
    <property type="evidence" value="ECO:0007669"/>
    <property type="project" value="InterPro"/>
</dbReference>
<evidence type="ECO:0000313" key="8">
    <source>
        <dbReference type="Proteomes" id="UP000664781"/>
    </source>
</evidence>
<evidence type="ECO:0000259" key="5">
    <source>
        <dbReference type="Pfam" id="PF04542"/>
    </source>
</evidence>
<dbReference type="InterPro" id="IPR039425">
    <property type="entry name" value="RNA_pol_sigma-70-like"/>
</dbReference>
<dbReference type="RefSeq" id="WP_086571296.1">
    <property type="nucleotide sequence ID" value="NZ_JAFMOF010000003.1"/>
</dbReference>
<dbReference type="InterPro" id="IPR013324">
    <property type="entry name" value="RNA_pol_sigma_r3/r4-like"/>
</dbReference>
<protein>
    <submittedName>
        <fullName evidence="7">RNA polymerase sigma factor</fullName>
    </submittedName>
</protein>
<dbReference type="InterPro" id="IPR007627">
    <property type="entry name" value="RNA_pol_sigma70_r2"/>
</dbReference>
<dbReference type="SUPFAM" id="SSF88659">
    <property type="entry name" value="Sigma3 and sigma4 domains of RNA polymerase sigma factors"/>
    <property type="match status" value="1"/>
</dbReference>
<dbReference type="Pfam" id="PF08281">
    <property type="entry name" value="Sigma70_r4_2"/>
    <property type="match status" value="1"/>
</dbReference>
<proteinExistence type="inferred from homology"/>
<comment type="similarity">
    <text evidence="1">Belongs to the sigma-70 factor family. ECF subfamily.</text>
</comment>
<dbReference type="SUPFAM" id="SSF88946">
    <property type="entry name" value="Sigma2 domain of RNA polymerase sigma factors"/>
    <property type="match status" value="1"/>
</dbReference>
<dbReference type="InterPro" id="IPR014284">
    <property type="entry name" value="RNA_pol_sigma-70_dom"/>
</dbReference>
<dbReference type="AlphaFoldDB" id="A0A939FNX0"/>
<evidence type="ECO:0000256" key="2">
    <source>
        <dbReference type="ARBA" id="ARBA00023015"/>
    </source>
</evidence>
<name>A0A939FNX0_9ACTN</name>
<dbReference type="Gene3D" id="1.10.10.10">
    <property type="entry name" value="Winged helix-like DNA-binding domain superfamily/Winged helix DNA-binding domain"/>
    <property type="match status" value="1"/>
</dbReference>
<dbReference type="Gene3D" id="1.10.1740.10">
    <property type="match status" value="1"/>
</dbReference>
<dbReference type="PANTHER" id="PTHR43133:SF25">
    <property type="entry name" value="RNA POLYMERASE SIGMA FACTOR RFAY-RELATED"/>
    <property type="match status" value="1"/>
</dbReference>
<feature type="domain" description="RNA polymerase sigma-70 region 2" evidence="5">
    <location>
        <begin position="21"/>
        <end position="87"/>
    </location>
</feature>
<keyword evidence="4" id="KW-0804">Transcription</keyword>
<evidence type="ECO:0000256" key="1">
    <source>
        <dbReference type="ARBA" id="ARBA00010641"/>
    </source>
</evidence>
<dbReference type="NCBIfam" id="TIGR02937">
    <property type="entry name" value="sigma70-ECF"/>
    <property type="match status" value="1"/>
</dbReference>
<feature type="domain" description="RNA polymerase sigma factor 70 region 4 type 2" evidence="6">
    <location>
        <begin position="120"/>
        <end position="170"/>
    </location>
</feature>
<comment type="caution">
    <text evidence="7">The sequence shown here is derived from an EMBL/GenBank/DDBJ whole genome shotgun (WGS) entry which is preliminary data.</text>
</comment>
<evidence type="ECO:0000313" key="7">
    <source>
        <dbReference type="EMBL" id="MBO0655475.1"/>
    </source>
</evidence>
<dbReference type="Pfam" id="PF04542">
    <property type="entry name" value="Sigma70_r2"/>
    <property type="match status" value="1"/>
</dbReference>
<keyword evidence="3" id="KW-0731">Sigma factor</keyword>
<dbReference type="CDD" id="cd06171">
    <property type="entry name" value="Sigma70_r4"/>
    <property type="match status" value="1"/>
</dbReference>
<evidence type="ECO:0000256" key="4">
    <source>
        <dbReference type="ARBA" id="ARBA00023163"/>
    </source>
</evidence>
<keyword evidence="2" id="KW-0805">Transcription regulation</keyword>
<dbReference type="GO" id="GO:0003677">
    <property type="term" value="F:DNA binding"/>
    <property type="evidence" value="ECO:0007669"/>
    <property type="project" value="InterPro"/>
</dbReference>
<evidence type="ECO:0000256" key="3">
    <source>
        <dbReference type="ARBA" id="ARBA00023082"/>
    </source>
</evidence>
<dbReference type="PANTHER" id="PTHR43133">
    <property type="entry name" value="RNA POLYMERASE ECF-TYPE SIGMA FACTO"/>
    <property type="match status" value="1"/>
</dbReference>
<dbReference type="GO" id="GO:0016987">
    <property type="term" value="F:sigma factor activity"/>
    <property type="evidence" value="ECO:0007669"/>
    <property type="project" value="UniProtKB-KW"/>
</dbReference>
<dbReference type="Proteomes" id="UP000664781">
    <property type="component" value="Unassembled WGS sequence"/>
</dbReference>
<organism evidence="7 8">
    <name type="scientific">Streptomyces triculaminicus</name>
    <dbReference type="NCBI Taxonomy" id="2816232"/>
    <lineage>
        <taxon>Bacteria</taxon>
        <taxon>Bacillati</taxon>
        <taxon>Actinomycetota</taxon>
        <taxon>Actinomycetes</taxon>
        <taxon>Kitasatosporales</taxon>
        <taxon>Streptomycetaceae</taxon>
        <taxon>Streptomyces</taxon>
    </lineage>
</organism>
<dbReference type="InterPro" id="IPR036388">
    <property type="entry name" value="WH-like_DNA-bd_sf"/>
</dbReference>
<keyword evidence="8" id="KW-1185">Reference proteome</keyword>
<dbReference type="InterPro" id="IPR013325">
    <property type="entry name" value="RNA_pol_sigma_r2"/>
</dbReference>
<dbReference type="InterPro" id="IPR013249">
    <property type="entry name" value="RNA_pol_sigma70_r4_t2"/>
</dbReference>
<evidence type="ECO:0000259" key="6">
    <source>
        <dbReference type="Pfam" id="PF08281"/>
    </source>
</evidence>
<gene>
    <name evidence="7" type="ORF">J1792_22655</name>
</gene>
<reference evidence="7" key="1">
    <citation type="submission" date="2021-03" db="EMBL/GenBank/DDBJ databases">
        <title>Streptomyces strains.</title>
        <authorList>
            <person name="Lund M.B."/>
            <person name="Toerring T."/>
        </authorList>
    </citation>
    <scope>NUCLEOTIDE SEQUENCE</scope>
    <source>
        <strain evidence="7">JCM 4242</strain>
    </source>
</reference>
<dbReference type="EMBL" id="JAFMOF010000003">
    <property type="protein sequence ID" value="MBO0655475.1"/>
    <property type="molecule type" value="Genomic_DNA"/>
</dbReference>
<accession>A0A939FNX0</accession>